<sequence>MAVHSARQAQRKDAVLYAARGCWGWPLDDEAVEIARRNLDPEAGDARGLLAEIHDMVYGLLGPRPYLNSLSCQATQELCLQLSVPKRPFGGMAYRHLLIFWRGFATWGFVGTANYLFGPQNPMAEQPELEDAFWAFDHGVGGFIVGVLPSLTRTRGPGCLSMGTLNDKCATLLAVFRESLRIGSENLSDRLSKEDASLADRYLHKKGSVIQVRGRGVIHTDKLIWGDDVDDFNPQRFLTSKASSGSIHTAAFRGFGGGKTLCPGRHFATNEILLLLL</sequence>
<proteinExistence type="inferred from homology"/>
<dbReference type="Gene3D" id="1.10.630.10">
    <property type="entry name" value="Cytochrome P450"/>
    <property type="match status" value="1"/>
</dbReference>
<dbReference type="SUPFAM" id="SSF48264">
    <property type="entry name" value="Cytochrome P450"/>
    <property type="match status" value="1"/>
</dbReference>
<dbReference type="GO" id="GO:0005506">
    <property type="term" value="F:iron ion binding"/>
    <property type="evidence" value="ECO:0007669"/>
    <property type="project" value="InterPro"/>
</dbReference>
<organism evidence="4 5">
    <name type="scientific">Tolypocladium paradoxum</name>
    <dbReference type="NCBI Taxonomy" id="94208"/>
    <lineage>
        <taxon>Eukaryota</taxon>
        <taxon>Fungi</taxon>
        <taxon>Dikarya</taxon>
        <taxon>Ascomycota</taxon>
        <taxon>Pezizomycotina</taxon>
        <taxon>Sordariomycetes</taxon>
        <taxon>Hypocreomycetidae</taxon>
        <taxon>Hypocreales</taxon>
        <taxon>Ophiocordycipitaceae</taxon>
        <taxon>Tolypocladium</taxon>
    </lineage>
</organism>
<name>A0A2S4L780_9HYPO</name>
<dbReference type="PANTHER" id="PTHR47582:SF1">
    <property type="entry name" value="P450, PUTATIVE (EUROFUNG)-RELATED"/>
    <property type="match status" value="1"/>
</dbReference>
<dbReference type="AlphaFoldDB" id="A0A2S4L780"/>
<evidence type="ECO:0000313" key="5">
    <source>
        <dbReference type="Proteomes" id="UP000237481"/>
    </source>
</evidence>
<dbReference type="InterPro" id="IPR001128">
    <property type="entry name" value="Cyt_P450"/>
</dbReference>
<dbReference type="InterPro" id="IPR036396">
    <property type="entry name" value="Cyt_P450_sf"/>
</dbReference>
<dbReference type="InterPro" id="IPR017972">
    <property type="entry name" value="Cyt_P450_CS"/>
</dbReference>
<comment type="similarity">
    <text evidence="3">Belongs to the cytochrome P450 family.</text>
</comment>
<comment type="caution">
    <text evidence="4">The sequence shown here is derived from an EMBL/GenBank/DDBJ whole genome shotgun (WGS) entry which is preliminary data.</text>
</comment>
<keyword evidence="2 3" id="KW-0408">Iron</keyword>
<keyword evidence="1 3" id="KW-0479">Metal-binding</keyword>
<evidence type="ECO:0000313" key="4">
    <source>
        <dbReference type="EMBL" id="POR38304.1"/>
    </source>
</evidence>
<evidence type="ECO:0000256" key="2">
    <source>
        <dbReference type="ARBA" id="ARBA00023004"/>
    </source>
</evidence>
<dbReference type="Proteomes" id="UP000237481">
    <property type="component" value="Unassembled WGS sequence"/>
</dbReference>
<dbReference type="OrthoDB" id="4917114at2759"/>
<keyword evidence="3" id="KW-0503">Monooxygenase</keyword>
<reference evidence="4 5" key="1">
    <citation type="submission" date="2018-01" db="EMBL/GenBank/DDBJ databases">
        <title>Harnessing the power of phylogenomics to disentangle the directionality and signatures of interkingdom host jumping in the parasitic fungal genus Tolypocladium.</title>
        <authorList>
            <person name="Quandt C.A."/>
            <person name="Patterson W."/>
            <person name="Spatafora J.W."/>
        </authorList>
    </citation>
    <scope>NUCLEOTIDE SEQUENCE [LARGE SCALE GENOMIC DNA]</scope>
    <source>
        <strain evidence="4 5">NRBC 100945</strain>
    </source>
</reference>
<dbReference type="InterPro" id="IPR053007">
    <property type="entry name" value="CYP450_monoxygenase_sec-met"/>
</dbReference>
<dbReference type="PANTHER" id="PTHR47582">
    <property type="entry name" value="P450, PUTATIVE (EUROFUNG)-RELATED"/>
    <property type="match status" value="1"/>
</dbReference>
<dbReference type="GO" id="GO:0016705">
    <property type="term" value="F:oxidoreductase activity, acting on paired donors, with incorporation or reduction of molecular oxygen"/>
    <property type="evidence" value="ECO:0007669"/>
    <property type="project" value="InterPro"/>
</dbReference>
<evidence type="ECO:0000256" key="1">
    <source>
        <dbReference type="ARBA" id="ARBA00022723"/>
    </source>
</evidence>
<dbReference type="GO" id="GO:0020037">
    <property type="term" value="F:heme binding"/>
    <property type="evidence" value="ECO:0007669"/>
    <property type="project" value="InterPro"/>
</dbReference>
<keyword evidence="3" id="KW-0560">Oxidoreductase</keyword>
<accession>A0A2S4L780</accession>
<protein>
    <submittedName>
        <fullName evidence="4">Bifunctional P450/NADPH-P450 reductase</fullName>
    </submittedName>
</protein>
<evidence type="ECO:0000256" key="3">
    <source>
        <dbReference type="RuleBase" id="RU000461"/>
    </source>
</evidence>
<dbReference type="EMBL" id="PKSG01000151">
    <property type="protein sequence ID" value="POR38304.1"/>
    <property type="molecule type" value="Genomic_DNA"/>
</dbReference>
<dbReference type="STRING" id="94208.A0A2S4L780"/>
<gene>
    <name evidence="4" type="ORF">TPAR_01494</name>
</gene>
<dbReference type="PROSITE" id="PS00086">
    <property type="entry name" value="CYTOCHROME_P450"/>
    <property type="match status" value="1"/>
</dbReference>
<dbReference type="GO" id="GO:0004497">
    <property type="term" value="F:monooxygenase activity"/>
    <property type="evidence" value="ECO:0007669"/>
    <property type="project" value="UniProtKB-KW"/>
</dbReference>
<keyword evidence="3" id="KW-0349">Heme</keyword>
<keyword evidence="5" id="KW-1185">Reference proteome</keyword>
<dbReference type="Pfam" id="PF00067">
    <property type="entry name" value="p450"/>
    <property type="match status" value="1"/>
</dbReference>